<comment type="caution">
    <text evidence="1">The sequence shown here is derived from an EMBL/GenBank/DDBJ whole genome shotgun (WGS) entry which is preliminary data.</text>
</comment>
<sequence length="166" mass="18204">MTWHDFYRRRDVIDAVLREARRDPSAPLPFADVPGARDTFGDEENLLLALQHKWTLVFGGRLETELLDVADTVDAILRAWHSAVGANPTLRAVLDANLDRYPSLRSAHEAQQRTLAVTAGFAGIEEPTTEITRVGATIEALVRQGTPAGHASDLVSKPRRMLAPSG</sequence>
<organism evidence="1 2">
    <name type="scientific">Amycolatopsis taiwanensis</name>
    <dbReference type="NCBI Taxonomy" id="342230"/>
    <lineage>
        <taxon>Bacteria</taxon>
        <taxon>Bacillati</taxon>
        <taxon>Actinomycetota</taxon>
        <taxon>Actinomycetes</taxon>
        <taxon>Pseudonocardiales</taxon>
        <taxon>Pseudonocardiaceae</taxon>
        <taxon>Amycolatopsis</taxon>
    </lineage>
</organism>
<protein>
    <submittedName>
        <fullName evidence="1">Uncharacterized protein</fullName>
    </submittedName>
</protein>
<dbReference type="RefSeq" id="WP_027943313.1">
    <property type="nucleotide sequence ID" value="NZ_BSTI01000005.1"/>
</dbReference>
<dbReference type="EMBL" id="BSTI01000005">
    <property type="protein sequence ID" value="GLY66144.1"/>
    <property type="molecule type" value="Genomic_DNA"/>
</dbReference>
<reference evidence="1" key="1">
    <citation type="submission" date="2023-03" db="EMBL/GenBank/DDBJ databases">
        <title>Amycolatopsis taiwanensis NBRC 103393.</title>
        <authorList>
            <person name="Ichikawa N."/>
            <person name="Sato H."/>
            <person name="Tonouchi N."/>
        </authorList>
    </citation>
    <scope>NUCLEOTIDE SEQUENCE</scope>
    <source>
        <strain evidence="1">NBRC 103393</strain>
    </source>
</reference>
<gene>
    <name evidence="1" type="ORF">Atai01_27630</name>
</gene>
<evidence type="ECO:0000313" key="1">
    <source>
        <dbReference type="EMBL" id="GLY66144.1"/>
    </source>
</evidence>
<proteinExistence type="predicted"/>
<accession>A0A9W6VGM8</accession>
<dbReference type="AlphaFoldDB" id="A0A9W6VGM8"/>
<name>A0A9W6VGM8_9PSEU</name>
<dbReference type="Proteomes" id="UP001165136">
    <property type="component" value="Unassembled WGS sequence"/>
</dbReference>
<keyword evidence="2" id="KW-1185">Reference proteome</keyword>
<evidence type="ECO:0000313" key="2">
    <source>
        <dbReference type="Proteomes" id="UP001165136"/>
    </source>
</evidence>